<reference evidence="3" key="1">
    <citation type="submission" date="2021-02" db="EMBL/GenBank/DDBJ databases">
        <authorList>
            <person name="Nowell W R."/>
        </authorList>
    </citation>
    <scope>NUCLEOTIDE SEQUENCE</scope>
</reference>
<gene>
    <name evidence="3" type="ORF">IZO911_LOCUS7051</name>
    <name evidence="4" type="ORF">KXQ929_LOCUS13599</name>
</gene>
<name>A0A813T4F4_9BILA</name>
<dbReference type="Proteomes" id="UP000663860">
    <property type="component" value="Unassembled WGS sequence"/>
</dbReference>
<evidence type="ECO:0000313" key="3">
    <source>
        <dbReference type="EMBL" id="CAF0803273.1"/>
    </source>
</evidence>
<dbReference type="GO" id="GO:0016491">
    <property type="term" value="F:oxidoreductase activity"/>
    <property type="evidence" value="ECO:0007669"/>
    <property type="project" value="InterPro"/>
</dbReference>
<dbReference type="PANTHER" id="PTHR45681:SF6">
    <property type="entry name" value="POLYKETIDE SYNTHASE 37"/>
    <property type="match status" value="1"/>
</dbReference>
<keyword evidence="1" id="KW-0808">Transferase</keyword>
<dbReference type="CDD" id="cd05195">
    <property type="entry name" value="enoyl_red"/>
    <property type="match status" value="1"/>
</dbReference>
<dbReference type="AlphaFoldDB" id="A0A813T4F4"/>
<dbReference type="InterPro" id="IPR011032">
    <property type="entry name" value="GroES-like_sf"/>
</dbReference>
<dbReference type="SUPFAM" id="SSF50129">
    <property type="entry name" value="GroES-like"/>
    <property type="match status" value="1"/>
</dbReference>
<evidence type="ECO:0000259" key="2">
    <source>
        <dbReference type="SMART" id="SM00829"/>
    </source>
</evidence>
<dbReference type="Pfam" id="PF13602">
    <property type="entry name" value="ADH_zinc_N_2"/>
    <property type="match status" value="1"/>
</dbReference>
<dbReference type="InterPro" id="IPR020843">
    <property type="entry name" value="ER"/>
</dbReference>
<dbReference type="InterPro" id="IPR013968">
    <property type="entry name" value="PKS_KR"/>
</dbReference>
<dbReference type="Pfam" id="PF08659">
    <property type="entry name" value="KR"/>
    <property type="match status" value="1"/>
</dbReference>
<dbReference type="Gene3D" id="3.90.180.10">
    <property type="entry name" value="Medium-chain alcohol dehydrogenases, catalytic domain"/>
    <property type="match status" value="1"/>
</dbReference>
<organism evidence="3 5">
    <name type="scientific">Adineta steineri</name>
    <dbReference type="NCBI Taxonomy" id="433720"/>
    <lineage>
        <taxon>Eukaryota</taxon>
        <taxon>Metazoa</taxon>
        <taxon>Spiralia</taxon>
        <taxon>Gnathifera</taxon>
        <taxon>Rotifera</taxon>
        <taxon>Eurotatoria</taxon>
        <taxon>Bdelloidea</taxon>
        <taxon>Adinetida</taxon>
        <taxon>Adinetidae</taxon>
        <taxon>Adineta</taxon>
    </lineage>
</organism>
<protein>
    <recommendedName>
        <fullName evidence="2">Enoyl reductase (ER) domain-containing protein</fullName>
    </recommendedName>
</protein>
<accession>A0A813T4F4</accession>
<dbReference type="InterPro" id="IPR036291">
    <property type="entry name" value="NAD(P)-bd_dom_sf"/>
</dbReference>
<evidence type="ECO:0000313" key="4">
    <source>
        <dbReference type="EMBL" id="CAF3740038.1"/>
    </source>
</evidence>
<dbReference type="EMBL" id="CAJNOE010000045">
    <property type="protein sequence ID" value="CAF0803273.1"/>
    <property type="molecule type" value="Genomic_DNA"/>
</dbReference>
<evidence type="ECO:0000256" key="1">
    <source>
        <dbReference type="ARBA" id="ARBA00022679"/>
    </source>
</evidence>
<dbReference type="EMBL" id="CAJOBB010000732">
    <property type="protein sequence ID" value="CAF3740038.1"/>
    <property type="molecule type" value="Genomic_DNA"/>
</dbReference>
<comment type="caution">
    <text evidence="3">The sequence shown here is derived from an EMBL/GenBank/DDBJ whole genome shotgun (WGS) entry which is preliminary data.</text>
</comment>
<dbReference type="SMART" id="SM00829">
    <property type="entry name" value="PKS_ER"/>
    <property type="match status" value="1"/>
</dbReference>
<proteinExistence type="predicted"/>
<dbReference type="Proteomes" id="UP000663868">
    <property type="component" value="Unassembled WGS sequence"/>
</dbReference>
<evidence type="ECO:0000313" key="5">
    <source>
        <dbReference type="Proteomes" id="UP000663860"/>
    </source>
</evidence>
<dbReference type="GO" id="GO:0016740">
    <property type="term" value="F:transferase activity"/>
    <property type="evidence" value="ECO:0007669"/>
    <property type="project" value="UniProtKB-KW"/>
</dbReference>
<dbReference type="InterPro" id="IPR050444">
    <property type="entry name" value="Polyketide_Synthase"/>
</dbReference>
<dbReference type="PANTHER" id="PTHR45681">
    <property type="entry name" value="POLYKETIDE SYNTHASE 44-RELATED"/>
    <property type="match status" value="1"/>
</dbReference>
<sequence>MVEYEQHRLKLIDLPAPPTMINESALIQALAQYMVTSRYTKNTDEIVLRLDTNEKKVKHITWHYGMLQTHDKKEDQSKLKQICIIPRQDANQQSFRLRMPPSRFLTELTWVPDNRAKELLPGMHEVCIHILVRFAQLDEHQPHMNRDTEPGSDFVGTVIRVGPTASFQTGDHVVGISIGAGVIATAGTKEKRRFLREHCGIEYVFNSRDTSFASGVRSMLSHGVDVVTNSLSGILLQESIKLLADHGHFVEWGKRDVFDKSSLSMFDFRSDCSFHVIDLVSLCIKHPNICTTMLKEMVDLLMQSKLKAIEPTVVYEPSQVIEACMRRNSGQAMGKAVVRLTNSNESLCLNSIHHNNLIEDNDVMFPSNVYEQGTVLISGGFGGLGLTISRWMIEKRGVKRIILMSRRTLAEFEQSSNPQYEDWLRLKQTINEYQAHLDVVQADVTNFDQVYDLIKKLSHISYPVRGVIHSAVVAEDRTLAKMT</sequence>
<feature type="domain" description="Enoyl reductase (ER)" evidence="2">
    <location>
        <begin position="103"/>
        <end position="338"/>
    </location>
</feature>
<dbReference type="Gene3D" id="3.40.50.720">
    <property type="entry name" value="NAD(P)-binding Rossmann-like Domain"/>
    <property type="match status" value="1"/>
</dbReference>
<dbReference type="SUPFAM" id="SSF51735">
    <property type="entry name" value="NAD(P)-binding Rossmann-fold domains"/>
    <property type="match status" value="2"/>
</dbReference>